<accession>A0ABQ4N687</accession>
<proteinExistence type="predicted"/>
<sequence length="67" mass="7552">MIKRIARAVIDGIIAFGVLCAVAYGLIIAYQLMFRDAPLWVRILSGVILLYIVVVEYIEHDDEDDAK</sequence>
<feature type="transmembrane region" description="Helical" evidence="1">
    <location>
        <begin position="39"/>
        <end position="58"/>
    </location>
</feature>
<evidence type="ECO:0000256" key="1">
    <source>
        <dbReference type="SAM" id="Phobius"/>
    </source>
</evidence>
<evidence type="ECO:0000313" key="3">
    <source>
        <dbReference type="Proteomes" id="UP000680304"/>
    </source>
</evidence>
<reference evidence="2 3" key="1">
    <citation type="submission" date="2021-04" db="EMBL/GenBank/DDBJ databases">
        <title>Draft genome sequence of Paenibacillus cisolokensis, LC2-13A.</title>
        <authorList>
            <person name="Uke A."/>
            <person name="Chhe C."/>
            <person name="Baramee S."/>
            <person name="Kosugi A."/>
        </authorList>
    </citation>
    <scope>NUCLEOTIDE SEQUENCE [LARGE SCALE GENOMIC DNA]</scope>
    <source>
        <strain evidence="2 3">LC2-13A</strain>
    </source>
</reference>
<keyword evidence="1" id="KW-1133">Transmembrane helix</keyword>
<gene>
    <name evidence="2" type="ORF">PACILC2_22350</name>
</gene>
<feature type="transmembrane region" description="Helical" evidence="1">
    <location>
        <begin position="12"/>
        <end position="33"/>
    </location>
</feature>
<evidence type="ECO:0000313" key="2">
    <source>
        <dbReference type="EMBL" id="GIQ63667.1"/>
    </source>
</evidence>
<keyword evidence="3" id="KW-1185">Reference proteome</keyword>
<comment type="caution">
    <text evidence="2">The sequence shown here is derived from an EMBL/GenBank/DDBJ whole genome shotgun (WGS) entry which is preliminary data.</text>
</comment>
<protein>
    <submittedName>
        <fullName evidence="2">Uncharacterized protein</fullName>
    </submittedName>
</protein>
<keyword evidence="1" id="KW-0812">Transmembrane</keyword>
<organism evidence="2 3">
    <name type="scientific">Paenibacillus cisolokensis</name>
    <dbReference type="NCBI Taxonomy" id="1658519"/>
    <lineage>
        <taxon>Bacteria</taxon>
        <taxon>Bacillati</taxon>
        <taxon>Bacillota</taxon>
        <taxon>Bacilli</taxon>
        <taxon>Bacillales</taxon>
        <taxon>Paenibacillaceae</taxon>
        <taxon>Paenibacillus</taxon>
    </lineage>
</organism>
<keyword evidence="1" id="KW-0472">Membrane</keyword>
<dbReference type="RefSeq" id="WP_213528753.1">
    <property type="nucleotide sequence ID" value="NZ_BOVJ01000068.1"/>
</dbReference>
<dbReference type="Proteomes" id="UP000680304">
    <property type="component" value="Unassembled WGS sequence"/>
</dbReference>
<name>A0ABQ4N687_9BACL</name>
<dbReference type="EMBL" id="BOVJ01000068">
    <property type="protein sequence ID" value="GIQ63667.1"/>
    <property type="molecule type" value="Genomic_DNA"/>
</dbReference>